<dbReference type="EMBL" id="CP053840">
    <property type="protein sequence ID" value="QKF66563.1"/>
    <property type="molecule type" value="Genomic_DNA"/>
</dbReference>
<dbReference type="InterPro" id="IPR043733">
    <property type="entry name" value="DUF5677"/>
</dbReference>
<dbReference type="Proteomes" id="UP000503482">
    <property type="component" value="Chromosome"/>
</dbReference>
<protein>
    <submittedName>
        <fullName evidence="1">Uncharacterized protein</fullName>
    </submittedName>
</protein>
<sequence>MFTYSKELNEYIISRRQKNINDNKKTAKNIKQLLNMFRPDEITYELAFKIIKSVEQCINEIYSHPNSTLSLIANLRFLFETCINTRLLSSEPSYKYKLRYSIYSHQVEKSENYTSYAKKDISLLDTLIQSEKEIELVDSDESDKKVNELYDKLDKELSIFLDVAEYNGAEIHKDFIQSYIIENQKRINDMIVARDAFINELLKNQEANLIFKFDGSIDDIEKKLKDKRTWKKKATDTGLEEMYMFIYDYTSALVHSTSYSILIPNQLDKSEEEMIIGLGTRITNDILENLKVFAKIPNITIVESVKVV</sequence>
<dbReference type="AlphaFoldDB" id="A0AAE7E2V4"/>
<evidence type="ECO:0000313" key="2">
    <source>
        <dbReference type="Proteomes" id="UP000503482"/>
    </source>
</evidence>
<dbReference type="RefSeq" id="WP_128358969.1">
    <property type="nucleotide sequence ID" value="NZ_CP053840.1"/>
</dbReference>
<dbReference type="Pfam" id="PF18928">
    <property type="entry name" value="DUF5677"/>
    <property type="match status" value="1"/>
</dbReference>
<reference evidence="1 2" key="1">
    <citation type="submission" date="2020-05" db="EMBL/GenBank/DDBJ databases">
        <title>Complete genome sequencing of Campylobacter and Arcobacter type strains.</title>
        <authorList>
            <person name="Miller W.G."/>
            <person name="Yee E."/>
        </authorList>
    </citation>
    <scope>NUCLEOTIDE SEQUENCE [LARGE SCALE GENOMIC DNA]</scope>
    <source>
        <strain evidence="1 2">LMG 26156</strain>
    </source>
</reference>
<dbReference type="KEGG" id="avp:AVENP_1007"/>
<keyword evidence="2" id="KW-1185">Reference proteome</keyword>
<name>A0AAE7E2V4_9BACT</name>
<evidence type="ECO:0000313" key="1">
    <source>
        <dbReference type="EMBL" id="QKF66563.1"/>
    </source>
</evidence>
<proteinExistence type="predicted"/>
<gene>
    <name evidence="1" type="ORF">AVENP_1007</name>
</gene>
<accession>A0AAE7E2V4</accession>
<organism evidence="1 2">
    <name type="scientific">Arcobacter venerupis</name>
    <dbReference type="NCBI Taxonomy" id="1054033"/>
    <lineage>
        <taxon>Bacteria</taxon>
        <taxon>Pseudomonadati</taxon>
        <taxon>Campylobacterota</taxon>
        <taxon>Epsilonproteobacteria</taxon>
        <taxon>Campylobacterales</taxon>
        <taxon>Arcobacteraceae</taxon>
        <taxon>Arcobacter</taxon>
    </lineage>
</organism>